<dbReference type="Proteomes" id="UP001054252">
    <property type="component" value="Unassembled WGS sequence"/>
</dbReference>
<evidence type="ECO:0000313" key="2">
    <source>
        <dbReference type="Proteomes" id="UP001054252"/>
    </source>
</evidence>
<proteinExistence type="predicted"/>
<dbReference type="EMBL" id="BPVZ01000139">
    <property type="protein sequence ID" value="GKV40213.1"/>
    <property type="molecule type" value="Genomic_DNA"/>
</dbReference>
<dbReference type="AlphaFoldDB" id="A0AAV5LSS5"/>
<reference evidence="1 2" key="1">
    <citation type="journal article" date="2021" name="Commun. Biol.">
        <title>The genome of Shorea leprosula (Dipterocarpaceae) highlights the ecological relevance of drought in aseasonal tropical rainforests.</title>
        <authorList>
            <person name="Ng K.K.S."/>
            <person name="Kobayashi M.J."/>
            <person name="Fawcett J.A."/>
            <person name="Hatakeyama M."/>
            <person name="Paape T."/>
            <person name="Ng C.H."/>
            <person name="Ang C.C."/>
            <person name="Tnah L.H."/>
            <person name="Lee C.T."/>
            <person name="Nishiyama T."/>
            <person name="Sese J."/>
            <person name="O'Brien M.J."/>
            <person name="Copetti D."/>
            <person name="Mohd Noor M.I."/>
            <person name="Ong R.C."/>
            <person name="Putra M."/>
            <person name="Sireger I.Z."/>
            <person name="Indrioko S."/>
            <person name="Kosugi Y."/>
            <person name="Izuno A."/>
            <person name="Isagi Y."/>
            <person name="Lee S.L."/>
            <person name="Shimizu K.K."/>
        </authorList>
    </citation>
    <scope>NUCLEOTIDE SEQUENCE [LARGE SCALE GENOMIC DNA]</scope>
    <source>
        <strain evidence="1">214</strain>
    </source>
</reference>
<accession>A0AAV5LSS5</accession>
<name>A0AAV5LSS5_9ROSI</name>
<comment type="caution">
    <text evidence="1">The sequence shown here is derived from an EMBL/GenBank/DDBJ whole genome shotgun (WGS) entry which is preliminary data.</text>
</comment>
<keyword evidence="2" id="KW-1185">Reference proteome</keyword>
<protein>
    <submittedName>
        <fullName evidence="1">Uncharacterized protein</fullName>
    </submittedName>
</protein>
<sequence length="121" mass="13853">MDWMRILESPKFIHSAYMKKILSEGKKCCFEWCNLKSHYLLSMGADEYAQDVVELLKKIRRRHEEALAKTGQKVAAAAVKDFMHFHSISNVWEEITVALHSPRFSNIGVHGEAGMGKTMLN</sequence>
<organism evidence="1 2">
    <name type="scientific">Rubroshorea leprosula</name>
    <dbReference type="NCBI Taxonomy" id="152421"/>
    <lineage>
        <taxon>Eukaryota</taxon>
        <taxon>Viridiplantae</taxon>
        <taxon>Streptophyta</taxon>
        <taxon>Embryophyta</taxon>
        <taxon>Tracheophyta</taxon>
        <taxon>Spermatophyta</taxon>
        <taxon>Magnoliopsida</taxon>
        <taxon>eudicotyledons</taxon>
        <taxon>Gunneridae</taxon>
        <taxon>Pentapetalae</taxon>
        <taxon>rosids</taxon>
        <taxon>malvids</taxon>
        <taxon>Malvales</taxon>
        <taxon>Dipterocarpaceae</taxon>
        <taxon>Rubroshorea</taxon>
    </lineage>
</organism>
<gene>
    <name evidence="1" type="ORF">SLEP1_g47882</name>
</gene>
<evidence type="ECO:0000313" key="1">
    <source>
        <dbReference type="EMBL" id="GKV40213.1"/>
    </source>
</evidence>